<dbReference type="AlphaFoldDB" id="A0A975AJ16"/>
<feature type="transmembrane region" description="Helical" evidence="1">
    <location>
        <begin position="9"/>
        <end position="28"/>
    </location>
</feature>
<dbReference type="RefSeq" id="WP_207300588.1">
    <property type="nucleotide sequence ID" value="NZ_CP071444.1"/>
</dbReference>
<gene>
    <name evidence="2" type="ORF">J0B03_04080</name>
</gene>
<dbReference type="EMBL" id="CP071444">
    <property type="protein sequence ID" value="QSX09249.1"/>
    <property type="molecule type" value="Genomic_DNA"/>
</dbReference>
<proteinExistence type="predicted"/>
<keyword evidence="1" id="KW-1133">Transmembrane helix</keyword>
<dbReference type="KEGG" id="alka:J0B03_04080"/>
<accession>A0A975AJ16</accession>
<evidence type="ECO:0000256" key="1">
    <source>
        <dbReference type="SAM" id="Phobius"/>
    </source>
</evidence>
<keyword evidence="1" id="KW-0472">Membrane</keyword>
<evidence type="ECO:0000313" key="2">
    <source>
        <dbReference type="EMBL" id="QSX09249.1"/>
    </source>
</evidence>
<organism evidence="2 3">
    <name type="scientific">Alkalibacter rhizosphaerae</name>
    <dbReference type="NCBI Taxonomy" id="2815577"/>
    <lineage>
        <taxon>Bacteria</taxon>
        <taxon>Bacillati</taxon>
        <taxon>Bacillota</taxon>
        <taxon>Clostridia</taxon>
        <taxon>Eubacteriales</taxon>
        <taxon>Eubacteriaceae</taxon>
        <taxon>Alkalibacter</taxon>
    </lineage>
</organism>
<sequence>MITEFKKSLFQYVMILFALTILVFALIIPESAPAGGLTPITKLILSVFALLIAHTIAAIFATKTGNKEFQYLGRILMEECNAGRFYSMADPLYRKGSRQSNLAKYLLLGNAALAVGDFQKPLKLLESGISDSNVDWISDEMRLNMCGIFKNACIAMIEQGSPEEAIKSYSHLKKHADLIKNNARMKEQATDITRTTRDYIAVFTKPSFEDTDHLVHAFETAPTKYDKLFLAHLLQRYFSKKGDTDNHLIYQRFIHDTDNDFYFSE</sequence>
<protein>
    <submittedName>
        <fullName evidence="2">Uncharacterized protein</fullName>
    </submittedName>
</protein>
<name>A0A975AJ16_9FIRM</name>
<reference evidence="2" key="1">
    <citation type="submission" date="2021-03" db="EMBL/GenBank/DDBJ databases">
        <title>Alkalibacter marinus sp. nov., isolated from tidal flat sediment.</title>
        <authorList>
            <person name="Namirimu T."/>
            <person name="Yang J.-A."/>
            <person name="Yang S.-H."/>
            <person name="Kim Y.-J."/>
            <person name="Kwon K.K."/>
        </authorList>
    </citation>
    <scope>NUCLEOTIDE SEQUENCE</scope>
    <source>
        <strain evidence="2">ES005</strain>
    </source>
</reference>
<keyword evidence="1" id="KW-0812">Transmembrane</keyword>
<feature type="transmembrane region" description="Helical" evidence="1">
    <location>
        <begin position="40"/>
        <end position="61"/>
    </location>
</feature>
<evidence type="ECO:0000313" key="3">
    <source>
        <dbReference type="Proteomes" id="UP000663499"/>
    </source>
</evidence>
<dbReference type="Proteomes" id="UP000663499">
    <property type="component" value="Chromosome"/>
</dbReference>
<keyword evidence="3" id="KW-1185">Reference proteome</keyword>